<keyword evidence="1" id="KW-0489">Methyltransferase</keyword>
<evidence type="ECO:0000313" key="7">
    <source>
        <dbReference type="EMBL" id="OJG02138.1"/>
    </source>
</evidence>
<dbReference type="RefSeq" id="WP_049505429.1">
    <property type="nucleotide sequence ID" value="NZ_JVQE01000016.1"/>
</dbReference>
<dbReference type="GO" id="GO:0009307">
    <property type="term" value="P:DNA restriction-modification system"/>
    <property type="evidence" value="ECO:0007669"/>
    <property type="project" value="UniProtKB-KW"/>
</dbReference>
<organism evidence="7 8">
    <name type="scientific">Streptococcus oralis</name>
    <dbReference type="NCBI Taxonomy" id="1303"/>
    <lineage>
        <taxon>Bacteria</taxon>
        <taxon>Bacillati</taxon>
        <taxon>Bacillota</taxon>
        <taxon>Bacilli</taxon>
        <taxon>Lactobacillales</taxon>
        <taxon>Streptococcaceae</taxon>
        <taxon>Streptococcus</taxon>
    </lineage>
</organism>
<dbReference type="SUPFAM" id="SSF53335">
    <property type="entry name" value="S-adenosyl-L-methionine-dependent methyltransferases"/>
    <property type="match status" value="1"/>
</dbReference>
<dbReference type="InterPro" id="IPR029063">
    <property type="entry name" value="SAM-dependent_MTases_sf"/>
</dbReference>
<dbReference type="GO" id="GO:0004519">
    <property type="term" value="F:endonuclease activity"/>
    <property type="evidence" value="ECO:0007669"/>
    <property type="project" value="UniProtKB-KW"/>
</dbReference>
<keyword evidence="4" id="KW-0680">Restriction system</keyword>
<dbReference type="Pfam" id="PF01555">
    <property type="entry name" value="N6_N4_Mtase"/>
    <property type="match status" value="1"/>
</dbReference>
<comment type="caution">
    <text evidence="7">The sequence shown here is derived from an EMBL/GenBank/DDBJ whole genome shotgun (WGS) entry which is preliminary data.</text>
</comment>
<dbReference type="PRINTS" id="PR00508">
    <property type="entry name" value="S21N4MTFRASE"/>
</dbReference>
<evidence type="ECO:0000256" key="3">
    <source>
        <dbReference type="ARBA" id="ARBA00022691"/>
    </source>
</evidence>
<dbReference type="GO" id="GO:0032259">
    <property type="term" value="P:methylation"/>
    <property type="evidence" value="ECO:0007669"/>
    <property type="project" value="UniProtKB-KW"/>
</dbReference>
<dbReference type="InterPro" id="IPR002941">
    <property type="entry name" value="DNA_methylase_N4/N6"/>
</dbReference>
<reference evidence="7 8" key="1">
    <citation type="submission" date="2016-07" db="EMBL/GenBank/DDBJ databases">
        <title>A clinical isolate of carbapenem-resistant Streptococcus oralis with altered penicillin binding proteins.</title>
        <authorList>
            <person name="Kanji J.N."/>
            <person name="Bharat A."/>
            <person name="Naidu P."/>
            <person name="Martin I."/>
            <person name="Mulvey M.R."/>
            <person name="Panaro C.D."/>
        </authorList>
    </citation>
    <scope>NUCLEOTIDE SEQUENCE [LARGE SCALE GENOMIC DNA]</scope>
    <source>
        <strain evidence="7 8">SC15-3744</strain>
    </source>
</reference>
<accession>A0A1L8Q3V3</accession>
<dbReference type="InterPro" id="IPR002295">
    <property type="entry name" value="N4/N6-MTase_EcoPI_Mod-like"/>
</dbReference>
<keyword evidence="7" id="KW-0540">Nuclease</keyword>
<evidence type="ECO:0000259" key="5">
    <source>
        <dbReference type="Pfam" id="PF01555"/>
    </source>
</evidence>
<keyword evidence="7" id="KW-0378">Hydrolase</keyword>
<dbReference type="EMBL" id="MBDM01000008">
    <property type="protein sequence ID" value="OJG02138.1"/>
    <property type="molecule type" value="Genomic_DNA"/>
</dbReference>
<dbReference type="GO" id="GO:0003677">
    <property type="term" value="F:DNA binding"/>
    <property type="evidence" value="ECO:0007669"/>
    <property type="project" value="InterPro"/>
</dbReference>
<dbReference type="Gene3D" id="3.40.50.150">
    <property type="entry name" value="Vaccinia Virus protein VP39"/>
    <property type="match status" value="1"/>
</dbReference>
<feature type="domain" description="DNA methylase N-4/N-6" evidence="5">
    <location>
        <begin position="203"/>
        <end position="508"/>
    </location>
</feature>
<keyword evidence="3" id="KW-0949">S-adenosyl-L-methionine</keyword>
<evidence type="ECO:0000256" key="4">
    <source>
        <dbReference type="ARBA" id="ARBA00022747"/>
    </source>
</evidence>
<protein>
    <submittedName>
        <fullName evidence="7">Type III restriction endonuclease subunit M</fullName>
    </submittedName>
</protein>
<keyword evidence="2" id="KW-0808">Transferase</keyword>
<dbReference type="InterPro" id="IPR022221">
    <property type="entry name" value="TypeIII_RM_meth"/>
</dbReference>
<evidence type="ECO:0000259" key="6">
    <source>
        <dbReference type="Pfam" id="PF12564"/>
    </source>
</evidence>
<sequence>MSQAFETAIQQALREVVESFDEQYVAEGLLKKDAIIVDLDNYKPELVEKILTNAILNEAFTEDIAGATILKINDIIQMLEVDEYWSNSYTRYTNKIGLATNNHYLDETIDVVLNFPYKDGILKAGMTKDDVSREDAEESFLNEIVAREEIDVLLDEKIFKNAKKYDKNGSSPVSEIKDTDNLIIKGNNLLALHSLKKRFSGKIKTVFIDPPYYFLKTKPTDTFTYNSNFSLSSWLTFLKNRLSIAYQLLSYDGLLFLSMSDEGTHYLKVMMDEIFGIENFIADVTWEARSSVSSDGLFSMNSNHILVYAKNKDAIDKNDFRLALDIETFKYDDNDGRGPYRLEPFDAPNIRKNLQYEITNPNTRDIYIPPKGRCWRTTKENYERWLADNRIRFGANGTSKPQLKAYYSEVKMAGKGKASSSIWTIQPNSITWRETNTNTSATKHQQELFGEEVFTNPKPEELIKRVLELSTNEGDLVLDFFMGSGTTAAVAHKMNRQYIGIEQMDYIETVSIERLKKVIDGEQGGISQDVAWSGDGSFIYAELMDKNATFINAVLNSKNSEELKAIFDNLKSTLDFDFRVDLQEVDQSIWDEDFEMQKKILVKIIDKNQLYHNYSEIDDETIKSQLSQSDYDFNKSFYGEK</sequence>
<dbReference type="AlphaFoldDB" id="A0A1L8Q3V3"/>
<dbReference type="InterPro" id="IPR001091">
    <property type="entry name" value="RM_Methyltransferase"/>
</dbReference>
<proteinExistence type="predicted"/>
<evidence type="ECO:0000256" key="1">
    <source>
        <dbReference type="ARBA" id="ARBA00022603"/>
    </source>
</evidence>
<evidence type="ECO:0000256" key="2">
    <source>
        <dbReference type="ARBA" id="ARBA00022679"/>
    </source>
</evidence>
<keyword evidence="7" id="KW-0255">Endonuclease</keyword>
<dbReference type="Pfam" id="PF12564">
    <property type="entry name" value="TypeIII_RM_meth"/>
    <property type="match status" value="1"/>
</dbReference>
<dbReference type="PIRSF" id="PIRSF015855">
    <property type="entry name" value="TypeIII_Mtase_mKpnI"/>
    <property type="match status" value="1"/>
</dbReference>
<gene>
    <name evidence="7" type="ORF">BBP19_04845</name>
</gene>
<name>A0A1L8Q3V3_STROR</name>
<evidence type="ECO:0000313" key="8">
    <source>
        <dbReference type="Proteomes" id="UP000183671"/>
    </source>
</evidence>
<dbReference type="GO" id="GO:0008170">
    <property type="term" value="F:N-methyltransferase activity"/>
    <property type="evidence" value="ECO:0007669"/>
    <property type="project" value="InterPro"/>
</dbReference>
<dbReference type="Proteomes" id="UP000183671">
    <property type="component" value="Unassembled WGS sequence"/>
</dbReference>
<feature type="domain" description="Type III restriction/modification enzyme methylation subunit" evidence="6">
    <location>
        <begin position="44"/>
        <end position="98"/>
    </location>
</feature>